<dbReference type="SUPFAM" id="SSF54695">
    <property type="entry name" value="POZ domain"/>
    <property type="match status" value="1"/>
</dbReference>
<evidence type="ECO:0000313" key="1">
    <source>
        <dbReference type="EMBL" id="KAL1646529.1"/>
    </source>
</evidence>
<organism evidence="1 2">
    <name type="scientific">Diplodia intermedia</name>
    <dbReference type="NCBI Taxonomy" id="856260"/>
    <lineage>
        <taxon>Eukaryota</taxon>
        <taxon>Fungi</taxon>
        <taxon>Dikarya</taxon>
        <taxon>Ascomycota</taxon>
        <taxon>Pezizomycotina</taxon>
        <taxon>Dothideomycetes</taxon>
        <taxon>Dothideomycetes incertae sedis</taxon>
        <taxon>Botryosphaeriales</taxon>
        <taxon>Botryosphaeriaceae</taxon>
        <taxon>Diplodia</taxon>
    </lineage>
</organism>
<keyword evidence="2" id="KW-1185">Reference proteome</keyword>
<dbReference type="CDD" id="cd18186">
    <property type="entry name" value="BTB_POZ_ZBTB_KLHL-like"/>
    <property type="match status" value="1"/>
</dbReference>
<protein>
    <recommendedName>
        <fullName evidence="3">BTB domain-containing protein</fullName>
    </recommendedName>
</protein>
<evidence type="ECO:0000313" key="2">
    <source>
        <dbReference type="Proteomes" id="UP001521184"/>
    </source>
</evidence>
<reference evidence="1 2" key="1">
    <citation type="journal article" date="2023" name="Plant Dis.">
        <title>First Report of Diplodia intermedia Causing Canker and Dieback Diseases on Apple Trees in Canada.</title>
        <authorList>
            <person name="Ellouze W."/>
            <person name="Ilyukhin E."/>
            <person name="Sulman M."/>
            <person name="Ali S."/>
        </authorList>
    </citation>
    <scope>NUCLEOTIDE SEQUENCE [LARGE SCALE GENOMIC DNA]</scope>
    <source>
        <strain evidence="1 2">M45-28</strain>
    </source>
</reference>
<dbReference type="Gene3D" id="3.30.710.10">
    <property type="entry name" value="Potassium Channel Kv1.1, Chain A"/>
    <property type="match status" value="1"/>
</dbReference>
<sequence length="197" mass="23244">MQENSTRVVEMFDDPPGAINALVDFLYTAEYEFDKDEDVPDLILFHVDVLVVAAKYLVKDLVEFAGHHIIGHFRYRPELAFKVLPEVGKVFTEHPFDYNLGWSGVDYTILYLVIDQRHLLIKQETWDAMMKESLEFMQRLKGVFFNEWDRWFDFYDEAAEFLARFQDLTPITMELGAGPLTRRKMRPLEVLDMLDSY</sequence>
<evidence type="ECO:0008006" key="3">
    <source>
        <dbReference type="Google" id="ProtNLM"/>
    </source>
</evidence>
<comment type="caution">
    <text evidence="1">The sequence shown here is derived from an EMBL/GenBank/DDBJ whole genome shotgun (WGS) entry which is preliminary data.</text>
</comment>
<accession>A0ABR3TWW3</accession>
<dbReference type="InterPro" id="IPR011333">
    <property type="entry name" value="SKP1/BTB/POZ_sf"/>
</dbReference>
<gene>
    <name evidence="1" type="ORF">SLS58_003115</name>
</gene>
<name>A0ABR3TWW3_9PEZI</name>
<proteinExistence type="predicted"/>
<dbReference type="EMBL" id="JAKEKT020000015">
    <property type="protein sequence ID" value="KAL1646529.1"/>
    <property type="molecule type" value="Genomic_DNA"/>
</dbReference>
<dbReference type="Proteomes" id="UP001521184">
    <property type="component" value="Unassembled WGS sequence"/>
</dbReference>